<gene>
    <name evidence="2" type="primary">Cni-C46F2.1</name>
    <name evidence="2" type="synonym">Cnig_chr_X.g24962</name>
    <name evidence="2" type="ORF">B9Z55_024962</name>
</gene>
<organism evidence="2 3">
    <name type="scientific">Caenorhabditis nigoni</name>
    <dbReference type="NCBI Taxonomy" id="1611254"/>
    <lineage>
        <taxon>Eukaryota</taxon>
        <taxon>Metazoa</taxon>
        <taxon>Ecdysozoa</taxon>
        <taxon>Nematoda</taxon>
        <taxon>Chromadorea</taxon>
        <taxon>Rhabditida</taxon>
        <taxon>Rhabditina</taxon>
        <taxon>Rhabditomorpha</taxon>
        <taxon>Rhabditoidea</taxon>
        <taxon>Rhabditidae</taxon>
        <taxon>Peloderinae</taxon>
        <taxon>Caenorhabditis</taxon>
    </lineage>
</organism>
<dbReference type="Proteomes" id="UP000230233">
    <property type="component" value="Chromosome X"/>
</dbReference>
<name>A0A2G5SX19_9PELO</name>
<evidence type="ECO:0000313" key="3">
    <source>
        <dbReference type="Proteomes" id="UP000230233"/>
    </source>
</evidence>
<dbReference type="EMBL" id="PDUG01000006">
    <property type="protein sequence ID" value="PIC19391.1"/>
    <property type="molecule type" value="Genomic_DNA"/>
</dbReference>
<protein>
    <submittedName>
        <fullName evidence="2">Uncharacterized protein</fullName>
    </submittedName>
</protein>
<reference evidence="3" key="1">
    <citation type="submission" date="2017-10" db="EMBL/GenBank/DDBJ databases">
        <title>Rapid genome shrinkage in a self-fertile nematode reveals novel sperm competition proteins.</title>
        <authorList>
            <person name="Yin D."/>
            <person name="Schwarz E.M."/>
            <person name="Thomas C.G."/>
            <person name="Felde R.L."/>
            <person name="Korf I.F."/>
            <person name="Cutter A.D."/>
            <person name="Schartner C.M."/>
            <person name="Ralston E.J."/>
            <person name="Meyer B.J."/>
            <person name="Haag E.S."/>
        </authorList>
    </citation>
    <scope>NUCLEOTIDE SEQUENCE [LARGE SCALE GENOMIC DNA]</scope>
    <source>
        <strain evidence="3">JU1422</strain>
    </source>
</reference>
<accession>A0A2G5SX19</accession>
<evidence type="ECO:0000256" key="1">
    <source>
        <dbReference type="SAM" id="SignalP"/>
    </source>
</evidence>
<keyword evidence="1" id="KW-0732">Signal</keyword>
<comment type="caution">
    <text evidence="2">The sequence shown here is derived from an EMBL/GenBank/DDBJ whole genome shotgun (WGS) entry which is preliminary data.</text>
</comment>
<keyword evidence="3" id="KW-1185">Reference proteome</keyword>
<evidence type="ECO:0000313" key="2">
    <source>
        <dbReference type="EMBL" id="PIC19391.1"/>
    </source>
</evidence>
<feature type="signal peptide" evidence="1">
    <location>
        <begin position="1"/>
        <end position="17"/>
    </location>
</feature>
<sequence>MKRQLAIIMLIIVGTTAYQVFSEMTQNGFKNYQSKIDHSTQQLLDLEVASEKDFRDNLEKSRPSLEDWKFDLVHKNTPVMEGTLFCRYPSDFTREELPIHERGFAADLKVLNVAVIDGYTGDKFPILHKNLDILAFKSRDSTLVGMRPLTVKVQHRGCVPMPDHCYATTTFYSWFSHSEEDVKWSHMNLNLATRITVKHCSFLKKYFNFWPFYLFF</sequence>
<dbReference type="AlphaFoldDB" id="A0A2G5SX19"/>
<proteinExistence type="predicted"/>
<dbReference type="OrthoDB" id="10276675at2759"/>
<feature type="chain" id="PRO_5013868969" evidence="1">
    <location>
        <begin position="18"/>
        <end position="216"/>
    </location>
</feature>